<protein>
    <recommendedName>
        <fullName evidence="5">Ultraviolet-B receptor UVR8</fullName>
    </recommendedName>
</protein>
<dbReference type="Proteomes" id="UP000886520">
    <property type="component" value="Chromosome 1"/>
</dbReference>
<sequence length="508" mass="54816">MRRQESFCCRGLSRCEVVLSPVREFSSLDAALFTMLSCMMEQSGLGDIIILGREGCNETVPHPISSLELSGDPFIPPETEDEHAATKKSIEMSKVSKVSFVEAGGMMSCAVDRDGALWMWGHCPSLTNEGSELSFSLSDFSVPQPVAGKHFCYAWGNNRYGQLGLGDRENRVLPQLVQVLAEPNAGSLSEVSCGAYHSAVVTHNETIEEDAPLKRMSMCWTCGMGENGQLGHGDTENLPLPQIVEGLPNNTRIVAISCGLFHMGAVCEAGGVWIWGMENGLGLCPGLGPPGLGGGDYLLPVKVVGNDAFAASYGMGLACGAAHTVFAALHSNNCILWAWGRGESGVLGTGQSTDRLTPSQVVWPPCNTANTDAVDGDVGLRGFDSPLNVTSPESYEMAPVDQMLALAQKEICALTTELSVTKKHYAALHAAVYGPFEPGDGSDTWDALRDWDKKVADSSYNELVRLDEFYRQARARVKEVLLQKKVENYCKEFMNSVKREEKDNIGSG</sequence>
<dbReference type="AlphaFoldDB" id="A0A9D4VE96"/>
<name>A0A9D4VE96_ADICA</name>
<organism evidence="3 4">
    <name type="scientific">Adiantum capillus-veneris</name>
    <name type="common">Maidenhair fern</name>
    <dbReference type="NCBI Taxonomy" id="13818"/>
    <lineage>
        <taxon>Eukaryota</taxon>
        <taxon>Viridiplantae</taxon>
        <taxon>Streptophyta</taxon>
        <taxon>Embryophyta</taxon>
        <taxon>Tracheophyta</taxon>
        <taxon>Polypodiopsida</taxon>
        <taxon>Polypodiidae</taxon>
        <taxon>Polypodiales</taxon>
        <taxon>Pteridineae</taxon>
        <taxon>Pteridaceae</taxon>
        <taxon>Vittarioideae</taxon>
        <taxon>Adiantum</taxon>
    </lineage>
</organism>
<dbReference type="OrthoDB" id="5981550at2759"/>
<evidence type="ECO:0000256" key="1">
    <source>
        <dbReference type="ARBA" id="ARBA00022737"/>
    </source>
</evidence>
<dbReference type="Gene3D" id="2.130.10.30">
    <property type="entry name" value="Regulator of chromosome condensation 1/beta-lactamase-inhibitor protein II"/>
    <property type="match status" value="1"/>
</dbReference>
<evidence type="ECO:0000313" key="4">
    <source>
        <dbReference type="Proteomes" id="UP000886520"/>
    </source>
</evidence>
<gene>
    <name evidence="3" type="ORF">GOP47_0000638</name>
</gene>
<dbReference type="InterPro" id="IPR000408">
    <property type="entry name" value="Reg_chr_condens"/>
</dbReference>
<evidence type="ECO:0000256" key="2">
    <source>
        <dbReference type="PROSITE-ProRule" id="PRU00235"/>
    </source>
</evidence>
<dbReference type="InterPro" id="IPR009091">
    <property type="entry name" value="RCC1/BLIP-II"/>
</dbReference>
<dbReference type="InterPro" id="IPR051210">
    <property type="entry name" value="Ub_ligase/GEF_domain"/>
</dbReference>
<keyword evidence="1" id="KW-0677">Repeat</keyword>
<evidence type="ECO:0008006" key="5">
    <source>
        <dbReference type="Google" id="ProtNLM"/>
    </source>
</evidence>
<dbReference type="PANTHER" id="PTHR22870:SF155">
    <property type="entry name" value="E3 UBIQUITIN-PROTEIN LIGASE HERC1-RELATED"/>
    <property type="match status" value="1"/>
</dbReference>
<feature type="repeat" description="RCC1" evidence="2">
    <location>
        <begin position="150"/>
        <end position="204"/>
    </location>
</feature>
<dbReference type="SUPFAM" id="SSF50985">
    <property type="entry name" value="RCC1/BLIP-II"/>
    <property type="match status" value="1"/>
</dbReference>
<dbReference type="PROSITE" id="PS50012">
    <property type="entry name" value="RCC1_3"/>
    <property type="match status" value="2"/>
</dbReference>
<reference evidence="3" key="1">
    <citation type="submission" date="2021-01" db="EMBL/GenBank/DDBJ databases">
        <title>Adiantum capillus-veneris genome.</title>
        <authorList>
            <person name="Fang Y."/>
            <person name="Liao Q."/>
        </authorList>
    </citation>
    <scope>NUCLEOTIDE SEQUENCE</scope>
    <source>
        <strain evidence="3">H3</strain>
        <tissue evidence="3">Leaf</tissue>
    </source>
</reference>
<dbReference type="EMBL" id="JABFUD020000001">
    <property type="protein sequence ID" value="KAI5084469.1"/>
    <property type="molecule type" value="Genomic_DNA"/>
</dbReference>
<comment type="caution">
    <text evidence="3">The sequence shown here is derived from an EMBL/GenBank/DDBJ whole genome shotgun (WGS) entry which is preliminary data.</text>
</comment>
<dbReference type="Pfam" id="PF00415">
    <property type="entry name" value="RCC1"/>
    <property type="match status" value="3"/>
</dbReference>
<accession>A0A9D4VE96</accession>
<dbReference type="PANTHER" id="PTHR22870">
    <property type="entry name" value="REGULATOR OF CHROMOSOME CONDENSATION"/>
    <property type="match status" value="1"/>
</dbReference>
<keyword evidence="4" id="KW-1185">Reference proteome</keyword>
<feature type="repeat" description="RCC1" evidence="2">
    <location>
        <begin position="217"/>
        <end position="269"/>
    </location>
</feature>
<proteinExistence type="predicted"/>
<evidence type="ECO:0000313" key="3">
    <source>
        <dbReference type="EMBL" id="KAI5084469.1"/>
    </source>
</evidence>